<dbReference type="Proteomes" id="UP000595038">
    <property type="component" value="Chromosome"/>
</dbReference>
<accession>A0AB37GHM0</accession>
<proteinExistence type="predicted"/>
<evidence type="ECO:0000313" key="3">
    <source>
        <dbReference type="Proteomes" id="UP000595038"/>
    </source>
</evidence>
<keyword evidence="1" id="KW-0812">Transmembrane</keyword>
<keyword evidence="1" id="KW-0472">Membrane</keyword>
<reference evidence="2 3" key="1">
    <citation type="submission" date="2020-12" db="EMBL/GenBank/DDBJ databases">
        <title>FDA dAtabase for Regulatory Grade micrObial Sequences (FDA-ARGOS): Supporting development and validation of Infectious Disease Dx tests.</title>
        <authorList>
            <person name="Nelson B."/>
            <person name="Plummer A."/>
            <person name="Tallon L."/>
            <person name="Sadzewicz L."/>
            <person name="Zhao X."/>
            <person name="Boylan J."/>
            <person name="Ott S."/>
            <person name="Bowen H."/>
            <person name="Vavikolanu K."/>
            <person name="Mehta A."/>
            <person name="Aluvathingal J."/>
            <person name="Nadendla S."/>
            <person name="Myers T."/>
            <person name="Yan Y."/>
            <person name="Sichtig H."/>
        </authorList>
    </citation>
    <scope>NUCLEOTIDE SEQUENCE [LARGE SCALE GENOMIC DNA]</scope>
    <source>
        <strain evidence="2 3">FDAARGOS_923</strain>
    </source>
</reference>
<evidence type="ECO:0000313" key="2">
    <source>
        <dbReference type="EMBL" id="QPR72020.1"/>
    </source>
</evidence>
<dbReference type="EMBL" id="CP065647">
    <property type="protein sequence ID" value="QPR72020.1"/>
    <property type="molecule type" value="Genomic_DNA"/>
</dbReference>
<evidence type="ECO:0000256" key="1">
    <source>
        <dbReference type="SAM" id="Phobius"/>
    </source>
</evidence>
<keyword evidence="1" id="KW-1133">Transmembrane helix</keyword>
<protein>
    <recommendedName>
        <fullName evidence="4">TMhelix containing protein</fullName>
    </recommendedName>
</protein>
<gene>
    <name evidence="2" type="ORF">I6G80_19705</name>
</gene>
<dbReference type="AlphaFoldDB" id="A0AB37GHM0"/>
<sequence length="45" mass="5272">MNKIARKWARMSRKQQERAENITAVVLAALLFGWYVFMGFIIISL</sequence>
<feature type="transmembrane region" description="Helical" evidence="1">
    <location>
        <begin position="21"/>
        <end position="43"/>
    </location>
</feature>
<evidence type="ECO:0008006" key="4">
    <source>
        <dbReference type="Google" id="ProtNLM"/>
    </source>
</evidence>
<organism evidence="2 3">
    <name type="scientific">Bacillus licheniformis</name>
    <dbReference type="NCBI Taxonomy" id="1402"/>
    <lineage>
        <taxon>Bacteria</taxon>
        <taxon>Bacillati</taxon>
        <taxon>Bacillota</taxon>
        <taxon>Bacilli</taxon>
        <taxon>Bacillales</taxon>
        <taxon>Bacillaceae</taxon>
        <taxon>Bacillus</taxon>
    </lineage>
</organism>
<dbReference type="RefSeq" id="WP_016885859.1">
    <property type="nucleotide sequence ID" value="NZ_CAJTDY010000009.1"/>
</dbReference>
<name>A0AB37GHM0_BACLI</name>